<dbReference type="AlphaFoldDB" id="A0A1W1Y2S2"/>
<dbReference type="OrthoDB" id="2248780at2"/>
<evidence type="ECO:0000313" key="2">
    <source>
        <dbReference type="Proteomes" id="UP000243884"/>
    </source>
</evidence>
<dbReference type="EMBL" id="FWXK01000001">
    <property type="protein sequence ID" value="SMC30424.1"/>
    <property type="molecule type" value="Genomic_DNA"/>
</dbReference>
<protein>
    <submittedName>
        <fullName evidence="1">Sigma-70 region 2</fullName>
    </submittedName>
</protein>
<dbReference type="RefSeq" id="WP_084097781.1">
    <property type="nucleotide sequence ID" value="NZ_FWXK01000001.1"/>
</dbReference>
<gene>
    <name evidence="1" type="ORF">SAMN04487984_0171</name>
</gene>
<dbReference type="GO" id="GO:0003700">
    <property type="term" value="F:DNA-binding transcription factor activity"/>
    <property type="evidence" value="ECO:0007669"/>
    <property type="project" value="InterPro"/>
</dbReference>
<evidence type="ECO:0000313" key="1">
    <source>
        <dbReference type="EMBL" id="SMC30424.1"/>
    </source>
</evidence>
<accession>A0A1W1Y2S2</accession>
<keyword evidence="2" id="KW-1185">Reference proteome</keyword>
<dbReference type="SUPFAM" id="SSF88946">
    <property type="entry name" value="Sigma2 domain of RNA polymerase sigma factors"/>
    <property type="match status" value="1"/>
</dbReference>
<dbReference type="InterPro" id="IPR013325">
    <property type="entry name" value="RNA_pol_sigma_r2"/>
</dbReference>
<dbReference type="Proteomes" id="UP000243884">
    <property type="component" value="Unassembled WGS sequence"/>
</dbReference>
<organism evidence="1 2">
    <name type="scientific">Aerococcus suis</name>
    <dbReference type="NCBI Taxonomy" id="371602"/>
    <lineage>
        <taxon>Bacteria</taxon>
        <taxon>Bacillati</taxon>
        <taxon>Bacillota</taxon>
        <taxon>Bacilli</taxon>
        <taxon>Lactobacillales</taxon>
        <taxon>Aerococcaceae</taxon>
        <taxon>Aerococcus</taxon>
    </lineage>
</organism>
<name>A0A1W1Y2S2_9LACT</name>
<proteinExistence type="predicted"/>
<dbReference type="STRING" id="371602.SAMN04487984_0171"/>
<sequence length="181" mass="21727">MFKQTDYPKLFNQYEKLLYRVLWDLHIYPHTDYFDDFFQKAQLHLYQCAQTFAKNPLEQEQHYAFTAYARKMIRWRLVDDLRQLNRQHQFEQQDTTPLGMMATSQRMSSGRCAQAFMLEAKKRLTASEYIFLCDLLNHQGDVRYFTNKYGVSKQAIHQRKKRLAKKLLPIKALLEWGEVGC</sequence>
<reference evidence="2" key="1">
    <citation type="submission" date="2017-04" db="EMBL/GenBank/DDBJ databases">
        <authorList>
            <person name="Varghese N."/>
            <person name="Submissions S."/>
        </authorList>
    </citation>
    <scope>NUCLEOTIDE SEQUENCE [LARGE SCALE GENOMIC DNA]</scope>
    <source>
        <strain evidence="2">DSM 21500</strain>
    </source>
</reference>
<dbReference type="Gene3D" id="1.10.1740.10">
    <property type="match status" value="1"/>
</dbReference>
<dbReference type="GO" id="GO:0006352">
    <property type="term" value="P:DNA-templated transcription initiation"/>
    <property type="evidence" value="ECO:0007669"/>
    <property type="project" value="InterPro"/>
</dbReference>